<dbReference type="PROSITE" id="PS50088">
    <property type="entry name" value="ANK_REPEAT"/>
    <property type="match status" value="2"/>
</dbReference>
<dbReference type="InterPro" id="IPR002110">
    <property type="entry name" value="Ankyrin_rpt"/>
</dbReference>
<dbReference type="Gene3D" id="1.25.40.20">
    <property type="entry name" value="Ankyrin repeat-containing domain"/>
    <property type="match status" value="1"/>
</dbReference>
<dbReference type="SMART" id="SM00248">
    <property type="entry name" value="ANK"/>
    <property type="match status" value="7"/>
</dbReference>
<keyword evidence="2 3" id="KW-0040">ANK repeat</keyword>
<keyword evidence="5" id="KW-1185">Reference proteome</keyword>
<name>A0ABR2JSU2_9EUKA</name>
<dbReference type="InterPro" id="IPR036770">
    <property type="entry name" value="Ankyrin_rpt-contain_sf"/>
</dbReference>
<evidence type="ECO:0000256" key="1">
    <source>
        <dbReference type="ARBA" id="ARBA00022737"/>
    </source>
</evidence>
<dbReference type="PANTHER" id="PTHR24198:SF165">
    <property type="entry name" value="ANKYRIN REPEAT-CONTAINING PROTEIN-RELATED"/>
    <property type="match status" value="1"/>
</dbReference>
<sequence length="403" mass="45175">MNDVISSIQKDDASKFEELYLNTDTLHSFNYSIENDRSSNINKFIPMNNLDLIHVAAYYDSIKCFTFLHNQGKSIHLKTPANFTPLQYACLGGSLKIATFICQNTEDKKVLNDYPNYGPIPINLAISSKSPQTLQVLLTNGVKLPKIAINDAFSPFIEAIKINIKSPESLSILFQHAFSESKEQKQDEKSYLIEDPENYSLIMRSITSNSHECLHFLVENKIGDVSFQTKNGDFALQLALLVKDEEVVDYLLKNGAKLDMKNKLGQYPIHLAASTDNVNIVRMILANGCDVNAKDSRGRTPAFSVCLSAKNMDKILQLLINAGCDINVGDRQNLTVADQMIIMDPTPQLLESIKIILENGFDLNHVGGRNTKTVYQKVKLLAPKQIKDVFDEYIMKHPGIVLK</sequence>
<dbReference type="Pfam" id="PF12796">
    <property type="entry name" value="Ank_2"/>
    <property type="match status" value="2"/>
</dbReference>
<feature type="repeat" description="ANK" evidence="3">
    <location>
        <begin position="231"/>
        <end position="263"/>
    </location>
</feature>
<evidence type="ECO:0000313" key="5">
    <source>
        <dbReference type="Proteomes" id="UP001470230"/>
    </source>
</evidence>
<accession>A0ABR2JSU2</accession>
<evidence type="ECO:0008006" key="6">
    <source>
        <dbReference type="Google" id="ProtNLM"/>
    </source>
</evidence>
<dbReference type="PROSITE" id="PS50297">
    <property type="entry name" value="ANK_REP_REGION"/>
    <property type="match status" value="2"/>
</dbReference>
<proteinExistence type="predicted"/>
<evidence type="ECO:0000256" key="2">
    <source>
        <dbReference type="ARBA" id="ARBA00023043"/>
    </source>
</evidence>
<dbReference type="PANTHER" id="PTHR24198">
    <property type="entry name" value="ANKYRIN REPEAT AND PROTEIN KINASE DOMAIN-CONTAINING PROTEIN"/>
    <property type="match status" value="1"/>
</dbReference>
<reference evidence="4 5" key="1">
    <citation type="submission" date="2024-04" db="EMBL/GenBank/DDBJ databases">
        <title>Tritrichomonas musculus Genome.</title>
        <authorList>
            <person name="Alves-Ferreira E."/>
            <person name="Grigg M."/>
            <person name="Lorenzi H."/>
            <person name="Galac M."/>
        </authorList>
    </citation>
    <scope>NUCLEOTIDE SEQUENCE [LARGE SCALE GENOMIC DNA]</scope>
    <source>
        <strain evidence="4 5">EAF2021</strain>
    </source>
</reference>
<evidence type="ECO:0000313" key="4">
    <source>
        <dbReference type="EMBL" id="KAK8881508.1"/>
    </source>
</evidence>
<keyword evidence="1" id="KW-0677">Repeat</keyword>
<evidence type="ECO:0000256" key="3">
    <source>
        <dbReference type="PROSITE-ProRule" id="PRU00023"/>
    </source>
</evidence>
<dbReference type="SUPFAM" id="SSF48403">
    <property type="entry name" value="Ankyrin repeat"/>
    <property type="match status" value="2"/>
</dbReference>
<gene>
    <name evidence="4" type="ORF">M9Y10_004244</name>
</gene>
<comment type="caution">
    <text evidence="4">The sequence shown here is derived from an EMBL/GenBank/DDBJ whole genome shotgun (WGS) entry which is preliminary data.</text>
</comment>
<dbReference type="EMBL" id="JAPFFF010000010">
    <property type="protein sequence ID" value="KAK8881508.1"/>
    <property type="molecule type" value="Genomic_DNA"/>
</dbReference>
<protein>
    <recommendedName>
        <fullName evidence="6">Ankyrin repeat protein</fullName>
    </recommendedName>
</protein>
<dbReference type="Proteomes" id="UP001470230">
    <property type="component" value="Unassembled WGS sequence"/>
</dbReference>
<feature type="repeat" description="ANK" evidence="3">
    <location>
        <begin position="264"/>
        <end position="296"/>
    </location>
</feature>
<organism evidence="4 5">
    <name type="scientific">Tritrichomonas musculus</name>
    <dbReference type="NCBI Taxonomy" id="1915356"/>
    <lineage>
        <taxon>Eukaryota</taxon>
        <taxon>Metamonada</taxon>
        <taxon>Parabasalia</taxon>
        <taxon>Tritrichomonadida</taxon>
        <taxon>Tritrichomonadidae</taxon>
        <taxon>Tritrichomonas</taxon>
    </lineage>
</organism>